<dbReference type="EMBL" id="CAJNOE010000279">
    <property type="protein sequence ID" value="CAF1114943.1"/>
    <property type="molecule type" value="Genomic_DNA"/>
</dbReference>
<evidence type="ECO:0000313" key="1">
    <source>
        <dbReference type="EMBL" id="CAF1114943.1"/>
    </source>
</evidence>
<organism evidence="1 2">
    <name type="scientific">Adineta steineri</name>
    <dbReference type="NCBI Taxonomy" id="433720"/>
    <lineage>
        <taxon>Eukaryota</taxon>
        <taxon>Metazoa</taxon>
        <taxon>Spiralia</taxon>
        <taxon>Gnathifera</taxon>
        <taxon>Rotifera</taxon>
        <taxon>Eurotatoria</taxon>
        <taxon>Bdelloidea</taxon>
        <taxon>Adinetida</taxon>
        <taxon>Adinetidae</taxon>
        <taxon>Adineta</taxon>
    </lineage>
</organism>
<dbReference type="SUPFAM" id="SSF52317">
    <property type="entry name" value="Class I glutamine amidotransferase-like"/>
    <property type="match status" value="1"/>
</dbReference>
<protein>
    <submittedName>
        <fullName evidence="1">Uncharacterized protein</fullName>
    </submittedName>
</protein>
<dbReference type="PANTHER" id="PTHR43235">
    <property type="entry name" value="GLUTAMINE AMIDOTRANSFERASE PB2B2.05-RELATED"/>
    <property type="match status" value="1"/>
</dbReference>
<name>A0A814Q5I8_9BILA</name>
<evidence type="ECO:0000313" key="2">
    <source>
        <dbReference type="Proteomes" id="UP000663860"/>
    </source>
</evidence>
<sequence>MDQRHEISVGEKTLLNEITGCVKGAVNSSHHQCVENLGTNLLVAARAEEPVVEALQWQNAHENPFFLGVQWHPERMVDQNSPFSYNIRQAFLDYITEHQEQTLTENEENMVTTEISKD</sequence>
<dbReference type="AlphaFoldDB" id="A0A814Q5I8"/>
<dbReference type="GO" id="GO:0033969">
    <property type="term" value="F:gamma-glutamyl-gamma-aminobutyrate hydrolase activity"/>
    <property type="evidence" value="ECO:0007669"/>
    <property type="project" value="TreeGrafter"/>
</dbReference>
<dbReference type="InterPro" id="IPR044668">
    <property type="entry name" value="PuuD-like"/>
</dbReference>
<dbReference type="InterPro" id="IPR029062">
    <property type="entry name" value="Class_I_gatase-like"/>
</dbReference>
<dbReference type="Proteomes" id="UP000663860">
    <property type="component" value="Unassembled WGS sequence"/>
</dbReference>
<reference evidence="1" key="1">
    <citation type="submission" date="2021-02" db="EMBL/GenBank/DDBJ databases">
        <authorList>
            <person name="Nowell W R."/>
        </authorList>
    </citation>
    <scope>NUCLEOTIDE SEQUENCE</scope>
</reference>
<dbReference type="Pfam" id="PF07722">
    <property type="entry name" value="Peptidase_C26"/>
    <property type="match status" value="1"/>
</dbReference>
<dbReference type="GO" id="GO:0005829">
    <property type="term" value="C:cytosol"/>
    <property type="evidence" value="ECO:0007669"/>
    <property type="project" value="TreeGrafter"/>
</dbReference>
<accession>A0A814Q5I8</accession>
<dbReference type="Gene3D" id="3.40.50.880">
    <property type="match status" value="1"/>
</dbReference>
<dbReference type="PANTHER" id="PTHR43235:SF1">
    <property type="entry name" value="GLUTAMINE AMIDOTRANSFERASE PB2B2.05-RELATED"/>
    <property type="match status" value="1"/>
</dbReference>
<dbReference type="GO" id="GO:0006598">
    <property type="term" value="P:polyamine catabolic process"/>
    <property type="evidence" value="ECO:0007669"/>
    <property type="project" value="TreeGrafter"/>
</dbReference>
<proteinExistence type="predicted"/>
<comment type="caution">
    <text evidence="1">The sequence shown here is derived from an EMBL/GenBank/DDBJ whole genome shotgun (WGS) entry which is preliminary data.</text>
</comment>
<dbReference type="InterPro" id="IPR011697">
    <property type="entry name" value="Peptidase_C26"/>
</dbReference>
<gene>
    <name evidence="1" type="ORF">IZO911_LOCUS23809</name>
</gene>